<accession>A0A7D6E0D1</accession>
<gene>
    <name evidence="1" type="ORF">H0P51_08065</name>
</gene>
<dbReference type="RefSeq" id="WP_180917433.1">
    <property type="nucleotide sequence ID" value="NZ_CP059165.1"/>
</dbReference>
<name>A0A7D6E0D1_9MYCO</name>
<evidence type="ECO:0008006" key="3">
    <source>
        <dbReference type="Google" id="ProtNLM"/>
    </source>
</evidence>
<dbReference type="AlphaFoldDB" id="A0A7D6E0D1"/>
<protein>
    <recommendedName>
        <fullName evidence="3">Helix-turn-helix domain-containing protein</fullName>
    </recommendedName>
</protein>
<dbReference type="Gene3D" id="1.10.10.60">
    <property type="entry name" value="Homeodomain-like"/>
    <property type="match status" value="1"/>
</dbReference>
<reference evidence="2" key="1">
    <citation type="submission" date="2020-07" db="EMBL/GenBank/DDBJ databases">
        <title>Description of Mycobacterium gordonae subsp. intergordonae subsp.nov. and Mycobacterium gordonae subsp. gordonae subsp. nov.</title>
        <authorList>
            <person name="Yu X."/>
        </authorList>
    </citation>
    <scope>NUCLEOTIDE SEQUENCE [LARGE SCALE GENOMIC DNA]</scope>
    <source>
        <strain evidence="2">24</strain>
    </source>
</reference>
<reference evidence="2" key="3">
    <citation type="submission" date="2023-07" db="EMBL/GenBank/DDBJ databases">
        <title>Description of Mycobacterium gordonae subsp. intergordonae subsp.nov. and Mycobacterium gordonae subsp. gordonae subsp. nov.</title>
        <authorList>
            <person name="Huang H."/>
        </authorList>
    </citation>
    <scope>NUCLEOTIDE SEQUENCE [LARGE SCALE GENOMIC DNA]</scope>
    <source>
        <strain evidence="2">24</strain>
    </source>
</reference>
<organism evidence="1 2">
    <name type="scientific">Mycobacterium vicinigordonae</name>
    <dbReference type="NCBI Taxonomy" id="1719132"/>
    <lineage>
        <taxon>Bacteria</taxon>
        <taxon>Bacillati</taxon>
        <taxon>Actinomycetota</taxon>
        <taxon>Actinomycetes</taxon>
        <taxon>Mycobacteriales</taxon>
        <taxon>Mycobacteriaceae</taxon>
        <taxon>Mycobacterium</taxon>
    </lineage>
</organism>
<proteinExistence type="predicted"/>
<reference evidence="1 2" key="2">
    <citation type="submission" date="2020-07" db="EMBL/GenBank/DDBJ databases">
        <authorList>
            <person name="Yu X."/>
        </authorList>
    </citation>
    <scope>NUCLEOTIDE SEQUENCE [LARGE SCALE GENOMIC DNA]</scope>
    <source>
        <strain evidence="2">24</strain>
    </source>
</reference>
<dbReference type="Proteomes" id="UP000510682">
    <property type="component" value="Chromosome"/>
</dbReference>
<sequence length="163" mass="17887">MAPTMSRQDSRARTEEAWRLRATGRTWSEIAAELGYGSPSAAYMAVTRLTKRTPAAAPEAVRRSASEGLRIMRAVLYEQFADAKVRNDNDDLTLLAKELRNNIVEDAKLHGAHSPVKVQTEVHVSQSAVAILDRAESELLALAQRQPRKSASNIIEAEVVPAP</sequence>
<evidence type="ECO:0000313" key="1">
    <source>
        <dbReference type="EMBL" id="QLL08848.1"/>
    </source>
</evidence>
<dbReference type="KEGG" id="mgor:H0P51_08065"/>
<evidence type="ECO:0000313" key="2">
    <source>
        <dbReference type="Proteomes" id="UP000510682"/>
    </source>
</evidence>
<dbReference type="EMBL" id="CP059165">
    <property type="protein sequence ID" value="QLL08848.1"/>
    <property type="molecule type" value="Genomic_DNA"/>
</dbReference>
<keyword evidence="2" id="KW-1185">Reference proteome</keyword>